<organism evidence="4 5">
    <name type="scientific">Biomphalaria pfeifferi</name>
    <name type="common">Bloodfluke planorb</name>
    <name type="synonym">Freshwater snail</name>
    <dbReference type="NCBI Taxonomy" id="112525"/>
    <lineage>
        <taxon>Eukaryota</taxon>
        <taxon>Metazoa</taxon>
        <taxon>Spiralia</taxon>
        <taxon>Lophotrochozoa</taxon>
        <taxon>Mollusca</taxon>
        <taxon>Gastropoda</taxon>
        <taxon>Heterobranchia</taxon>
        <taxon>Euthyneura</taxon>
        <taxon>Panpulmonata</taxon>
        <taxon>Hygrophila</taxon>
        <taxon>Lymnaeoidea</taxon>
        <taxon>Planorbidae</taxon>
        <taxon>Biomphalaria</taxon>
    </lineage>
</organism>
<proteinExistence type="predicted"/>
<dbReference type="Pfam" id="PF00057">
    <property type="entry name" value="Ldl_recept_a"/>
    <property type="match status" value="1"/>
</dbReference>
<reference evidence="4" key="1">
    <citation type="journal article" date="2023" name="PLoS Negl. Trop. Dis.">
        <title>A genome sequence for Biomphalaria pfeifferi, the major vector snail for the human-infecting parasite Schistosoma mansoni.</title>
        <authorList>
            <person name="Bu L."/>
            <person name="Lu L."/>
            <person name="Laidemitt M.R."/>
            <person name="Zhang S.M."/>
            <person name="Mutuku M."/>
            <person name="Mkoji G."/>
            <person name="Steinauer M."/>
            <person name="Loker E.S."/>
        </authorList>
    </citation>
    <scope>NUCLEOTIDE SEQUENCE</scope>
    <source>
        <strain evidence="4">KasaAsao</strain>
    </source>
</reference>
<dbReference type="PROSITE" id="PS50068">
    <property type="entry name" value="LDLRA_2"/>
    <property type="match status" value="1"/>
</dbReference>
<evidence type="ECO:0000256" key="1">
    <source>
        <dbReference type="ARBA" id="ARBA00023157"/>
    </source>
</evidence>
<feature type="chain" id="PRO_5041911735" evidence="3">
    <location>
        <begin position="19"/>
        <end position="112"/>
    </location>
</feature>
<evidence type="ECO:0000313" key="4">
    <source>
        <dbReference type="EMBL" id="KAK0044123.1"/>
    </source>
</evidence>
<keyword evidence="3" id="KW-0732">Signal</keyword>
<keyword evidence="4" id="KW-0675">Receptor</keyword>
<dbReference type="AlphaFoldDB" id="A0AAD8AYU1"/>
<dbReference type="PROSITE" id="PS01209">
    <property type="entry name" value="LDLRA_1"/>
    <property type="match status" value="1"/>
</dbReference>
<dbReference type="CDD" id="cd00112">
    <property type="entry name" value="LDLa"/>
    <property type="match status" value="1"/>
</dbReference>
<feature type="disulfide bond" evidence="2">
    <location>
        <begin position="74"/>
        <end position="92"/>
    </location>
</feature>
<protein>
    <submittedName>
        <fullName evidence="4">Low-density lipoprotein receptor-related protein 2</fullName>
    </submittedName>
</protein>
<keyword evidence="1 2" id="KW-1015">Disulfide bond</keyword>
<feature type="signal peptide" evidence="3">
    <location>
        <begin position="1"/>
        <end position="18"/>
    </location>
</feature>
<sequence length="112" mass="12571">MQMITSVIFVYMLTPIFSQTGLKEKLTEQFSPPALISTAINDETTRSNFSPPAKTSTTINDTNIGYCYSSEWTCTTGQCIDIGHRCDGTDQCADISDERNCCQLFYFLNIKK</sequence>
<dbReference type="SUPFAM" id="SSF57424">
    <property type="entry name" value="LDL receptor-like module"/>
    <property type="match status" value="1"/>
</dbReference>
<dbReference type="InterPro" id="IPR036055">
    <property type="entry name" value="LDL_receptor-like_sf"/>
</dbReference>
<feature type="disulfide bond" evidence="2">
    <location>
        <begin position="86"/>
        <end position="101"/>
    </location>
</feature>
<dbReference type="EMBL" id="JASAOG010000204">
    <property type="protein sequence ID" value="KAK0044123.1"/>
    <property type="molecule type" value="Genomic_DNA"/>
</dbReference>
<reference evidence="4" key="2">
    <citation type="submission" date="2023-04" db="EMBL/GenBank/DDBJ databases">
        <authorList>
            <person name="Bu L."/>
            <person name="Lu L."/>
            <person name="Laidemitt M.R."/>
            <person name="Zhang S.M."/>
            <person name="Mutuku M."/>
            <person name="Mkoji G."/>
            <person name="Steinauer M."/>
            <person name="Loker E.S."/>
        </authorList>
    </citation>
    <scope>NUCLEOTIDE SEQUENCE</scope>
    <source>
        <strain evidence="4">KasaAsao</strain>
        <tissue evidence="4">Whole Snail</tissue>
    </source>
</reference>
<name>A0AAD8AYU1_BIOPF</name>
<keyword evidence="4" id="KW-0449">Lipoprotein</keyword>
<comment type="caution">
    <text evidence="4">The sequence shown here is derived from an EMBL/GenBank/DDBJ whole genome shotgun (WGS) entry which is preliminary data.</text>
</comment>
<evidence type="ECO:0000313" key="5">
    <source>
        <dbReference type="Proteomes" id="UP001233172"/>
    </source>
</evidence>
<dbReference type="InterPro" id="IPR023415">
    <property type="entry name" value="LDLR_class-A_CS"/>
</dbReference>
<gene>
    <name evidence="4" type="ORF">Bpfe_026457</name>
</gene>
<dbReference type="InterPro" id="IPR002172">
    <property type="entry name" value="LDrepeatLR_classA_rpt"/>
</dbReference>
<accession>A0AAD8AYU1</accession>
<feature type="disulfide bond" evidence="2">
    <location>
        <begin position="67"/>
        <end position="79"/>
    </location>
</feature>
<evidence type="ECO:0000256" key="3">
    <source>
        <dbReference type="SAM" id="SignalP"/>
    </source>
</evidence>
<dbReference type="Gene3D" id="4.10.400.10">
    <property type="entry name" value="Low-density Lipoprotein Receptor"/>
    <property type="match status" value="1"/>
</dbReference>
<dbReference type="SMART" id="SM00192">
    <property type="entry name" value="LDLa"/>
    <property type="match status" value="1"/>
</dbReference>
<dbReference type="Proteomes" id="UP001233172">
    <property type="component" value="Unassembled WGS sequence"/>
</dbReference>
<evidence type="ECO:0000256" key="2">
    <source>
        <dbReference type="PROSITE-ProRule" id="PRU00124"/>
    </source>
</evidence>
<keyword evidence="5" id="KW-1185">Reference proteome</keyword>